<reference evidence="1 2" key="1">
    <citation type="submission" date="2015-05" db="EMBL/GenBank/DDBJ databases">
        <authorList>
            <person name="Tang B."/>
            <person name="Yu Y."/>
        </authorList>
    </citation>
    <scope>NUCLEOTIDE SEQUENCE [LARGE SCALE GENOMIC DNA]</scope>
    <source>
        <strain evidence="1 2">DSM 7029</strain>
    </source>
</reference>
<evidence type="ECO:0008006" key="3">
    <source>
        <dbReference type="Google" id="ProtNLM"/>
    </source>
</evidence>
<evidence type="ECO:0000313" key="2">
    <source>
        <dbReference type="Proteomes" id="UP000035352"/>
    </source>
</evidence>
<evidence type="ECO:0000313" key="1">
    <source>
        <dbReference type="EMBL" id="AKJ30748.1"/>
    </source>
</evidence>
<protein>
    <recommendedName>
        <fullName evidence="3">Transposase</fullName>
    </recommendedName>
</protein>
<accession>A0A0G3BRY0</accession>
<sequence>MPSRLRKGGYRVQLDVEPELLDSLIEFLPANGLMSVI</sequence>
<dbReference type="AlphaFoldDB" id="A0A0G3BRY0"/>
<dbReference type="KEGG" id="pbh:AAW51_4057"/>
<keyword evidence="2" id="KW-1185">Reference proteome</keyword>
<gene>
    <name evidence="1" type="ORF">AAW51_4057</name>
</gene>
<dbReference type="EMBL" id="CP011371">
    <property type="protein sequence ID" value="AKJ30748.1"/>
    <property type="molecule type" value="Genomic_DNA"/>
</dbReference>
<proteinExistence type="predicted"/>
<dbReference type="Proteomes" id="UP000035352">
    <property type="component" value="Chromosome"/>
</dbReference>
<organism evidence="1 2">
    <name type="scientific">Caldimonas brevitalea</name>
    <dbReference type="NCBI Taxonomy" id="413882"/>
    <lineage>
        <taxon>Bacteria</taxon>
        <taxon>Pseudomonadati</taxon>
        <taxon>Pseudomonadota</taxon>
        <taxon>Betaproteobacteria</taxon>
        <taxon>Burkholderiales</taxon>
        <taxon>Sphaerotilaceae</taxon>
        <taxon>Caldimonas</taxon>
    </lineage>
</organism>
<name>A0A0G3BRY0_9BURK</name>